<feature type="region of interest" description="Disordered" evidence="2">
    <location>
        <begin position="1"/>
        <end position="87"/>
    </location>
</feature>
<keyword evidence="4" id="KW-1185">Reference proteome</keyword>
<dbReference type="GO" id="GO:0008017">
    <property type="term" value="F:microtubule binding"/>
    <property type="evidence" value="ECO:0007669"/>
    <property type="project" value="InterPro"/>
</dbReference>
<evidence type="ECO:0000313" key="3">
    <source>
        <dbReference type="EMBL" id="ONK68638.1"/>
    </source>
</evidence>
<dbReference type="PANTHER" id="PTHR35502">
    <property type="entry name" value="PROTEIN MICROTUBULE BINDING PROTEIN 2C"/>
    <property type="match status" value="1"/>
</dbReference>
<dbReference type="GO" id="GO:0010497">
    <property type="term" value="P:plasmodesmata-mediated intercellular transport"/>
    <property type="evidence" value="ECO:0007669"/>
    <property type="project" value="InterPro"/>
</dbReference>
<evidence type="ECO:0000256" key="2">
    <source>
        <dbReference type="SAM" id="MobiDB-lite"/>
    </source>
</evidence>
<evidence type="ECO:0000313" key="4">
    <source>
        <dbReference type="Proteomes" id="UP000243459"/>
    </source>
</evidence>
<feature type="non-terminal residue" evidence="3">
    <location>
        <position position="1"/>
    </location>
</feature>
<dbReference type="Proteomes" id="UP000243459">
    <property type="component" value="Chromosome 5"/>
</dbReference>
<dbReference type="OMA" id="HGPRTRI"/>
<protein>
    <submittedName>
        <fullName evidence="3">Uncharacterized protein</fullName>
    </submittedName>
</protein>
<dbReference type="PANTHER" id="PTHR35502:SF2">
    <property type="entry name" value="PROTEIN MICROTUBULE BINDING PROTEIN 2C"/>
    <property type="match status" value="1"/>
</dbReference>
<dbReference type="EMBL" id="CM007385">
    <property type="protein sequence ID" value="ONK68638.1"/>
    <property type="molecule type" value="Genomic_DNA"/>
</dbReference>
<accession>A0A5P1ERJ3</accession>
<feature type="compositionally biased region" description="Basic residues" evidence="2">
    <location>
        <begin position="1"/>
        <end position="12"/>
    </location>
</feature>
<feature type="compositionally biased region" description="Basic and acidic residues" evidence="2">
    <location>
        <begin position="38"/>
        <end position="57"/>
    </location>
</feature>
<organism evidence="3 4">
    <name type="scientific">Asparagus officinalis</name>
    <name type="common">Garden asparagus</name>
    <dbReference type="NCBI Taxonomy" id="4686"/>
    <lineage>
        <taxon>Eukaryota</taxon>
        <taxon>Viridiplantae</taxon>
        <taxon>Streptophyta</taxon>
        <taxon>Embryophyta</taxon>
        <taxon>Tracheophyta</taxon>
        <taxon>Spermatophyta</taxon>
        <taxon>Magnoliopsida</taxon>
        <taxon>Liliopsida</taxon>
        <taxon>Asparagales</taxon>
        <taxon>Asparagaceae</taxon>
        <taxon>Asparagoideae</taxon>
        <taxon>Asparagus</taxon>
    </lineage>
</organism>
<feature type="coiled-coil region" evidence="1">
    <location>
        <begin position="143"/>
        <end position="177"/>
    </location>
</feature>
<sequence>DRRANPSFKRRASIVQTATPKVLEAKGKKPGQATPAIKQRDHREAISNGHAQDKDSDAGCTSPSSSRASREGGQEDGQKENGELTMLREQLDALHNILAEKDEALKSAEESVDKMRTTYATSDELKRRNLEKDSLLSSTNSQLSNAKIQLAERQEALEKLENEARISNRKVQELQADMDSMGFEKFALTLLFQELSKNDPATDFDENISSFKQFGHLPPIDNMSETELKQMEEARVAYIAAVAVAQENPTVESLAAAAEARLKLEAFVF</sequence>
<dbReference type="AlphaFoldDB" id="A0A5P1ERJ3"/>
<gene>
    <name evidence="3" type="ORF">A4U43_C05F14230</name>
</gene>
<evidence type="ECO:0000256" key="1">
    <source>
        <dbReference type="SAM" id="Coils"/>
    </source>
</evidence>
<dbReference type="InterPro" id="IPR040289">
    <property type="entry name" value="MBP2C"/>
</dbReference>
<dbReference type="Gramene" id="ONK68638">
    <property type="protein sequence ID" value="ONK68638"/>
    <property type="gene ID" value="A4U43_C05F14230"/>
</dbReference>
<feature type="coiled-coil region" evidence="1">
    <location>
        <begin position="91"/>
        <end position="118"/>
    </location>
</feature>
<feature type="compositionally biased region" description="Basic and acidic residues" evidence="2">
    <location>
        <begin position="68"/>
        <end position="82"/>
    </location>
</feature>
<keyword evidence="1" id="KW-0175">Coiled coil</keyword>
<reference evidence="4" key="1">
    <citation type="journal article" date="2017" name="Nat. Commun.">
        <title>The asparagus genome sheds light on the origin and evolution of a young Y chromosome.</title>
        <authorList>
            <person name="Harkess A."/>
            <person name="Zhou J."/>
            <person name="Xu C."/>
            <person name="Bowers J.E."/>
            <person name="Van der Hulst R."/>
            <person name="Ayyampalayam S."/>
            <person name="Mercati F."/>
            <person name="Riccardi P."/>
            <person name="McKain M.R."/>
            <person name="Kakrana A."/>
            <person name="Tang H."/>
            <person name="Ray J."/>
            <person name="Groenendijk J."/>
            <person name="Arikit S."/>
            <person name="Mathioni S.M."/>
            <person name="Nakano M."/>
            <person name="Shan H."/>
            <person name="Telgmann-Rauber A."/>
            <person name="Kanno A."/>
            <person name="Yue Z."/>
            <person name="Chen H."/>
            <person name="Li W."/>
            <person name="Chen Y."/>
            <person name="Xu X."/>
            <person name="Zhang Y."/>
            <person name="Luo S."/>
            <person name="Chen H."/>
            <person name="Gao J."/>
            <person name="Mao Z."/>
            <person name="Pires J.C."/>
            <person name="Luo M."/>
            <person name="Kudrna D."/>
            <person name="Wing R.A."/>
            <person name="Meyers B.C."/>
            <person name="Yi K."/>
            <person name="Kong H."/>
            <person name="Lavrijsen P."/>
            <person name="Sunseri F."/>
            <person name="Falavigna A."/>
            <person name="Ye Y."/>
            <person name="Leebens-Mack J.H."/>
            <person name="Chen G."/>
        </authorList>
    </citation>
    <scope>NUCLEOTIDE SEQUENCE [LARGE SCALE GENOMIC DNA]</scope>
    <source>
        <strain evidence="4">cv. DH0086</strain>
    </source>
</reference>
<name>A0A5P1ERJ3_ASPOF</name>
<proteinExistence type="predicted"/>